<dbReference type="GO" id="GO:0009245">
    <property type="term" value="P:lipid A biosynthetic process"/>
    <property type="evidence" value="ECO:0007669"/>
    <property type="project" value="UniProtKB-UniRule"/>
</dbReference>
<comment type="similarity">
    <text evidence="2">Belongs to the LpxB family.</text>
</comment>
<reference evidence="12 13" key="1">
    <citation type="journal article" date="2017" name="Int. J. Syst. Evol. Microbiol.">
        <title>Marinicauda algicola sp. nov., isolated from a marine red alga Rhodosorus marinus.</title>
        <authorList>
            <person name="Jeong S.E."/>
            <person name="Jeon S.H."/>
            <person name="Chun B.H."/>
            <person name="Kim D.W."/>
            <person name="Jeon C.O."/>
        </authorList>
    </citation>
    <scope>NUCLEOTIDE SEQUENCE [LARGE SCALE GENOMIC DNA]</scope>
    <source>
        <strain evidence="12 13">JCM 31718</strain>
    </source>
</reference>
<protein>
    <recommendedName>
        <fullName evidence="4 11">Lipid-A-disaccharide synthase</fullName>
        <ecNumber evidence="3 11">2.4.1.182</ecNumber>
    </recommendedName>
</protein>
<dbReference type="PANTHER" id="PTHR30372:SF4">
    <property type="entry name" value="LIPID-A-DISACCHARIDE SYNTHASE, MITOCHONDRIAL-RELATED"/>
    <property type="match status" value="1"/>
</dbReference>
<gene>
    <name evidence="12" type="primary">lpxB</name>
    <name evidence="12" type="ORF">E5163_15240</name>
</gene>
<keyword evidence="7 12" id="KW-0328">Glycosyltransferase</keyword>
<evidence type="ECO:0000256" key="7">
    <source>
        <dbReference type="ARBA" id="ARBA00022676"/>
    </source>
</evidence>
<evidence type="ECO:0000256" key="1">
    <source>
        <dbReference type="ARBA" id="ARBA00002056"/>
    </source>
</evidence>
<dbReference type="SUPFAM" id="SSF53756">
    <property type="entry name" value="UDP-Glycosyltransferase/glycogen phosphorylase"/>
    <property type="match status" value="1"/>
</dbReference>
<evidence type="ECO:0000256" key="2">
    <source>
        <dbReference type="ARBA" id="ARBA00007868"/>
    </source>
</evidence>
<keyword evidence="13" id="KW-1185">Reference proteome</keyword>
<evidence type="ECO:0000256" key="8">
    <source>
        <dbReference type="ARBA" id="ARBA00022679"/>
    </source>
</evidence>
<dbReference type="Pfam" id="PF02684">
    <property type="entry name" value="LpxB"/>
    <property type="match status" value="1"/>
</dbReference>
<evidence type="ECO:0000256" key="5">
    <source>
        <dbReference type="ARBA" id="ARBA00022516"/>
    </source>
</evidence>
<dbReference type="OrthoDB" id="9801642at2"/>
<dbReference type="Proteomes" id="UP000308054">
    <property type="component" value="Unassembled WGS sequence"/>
</dbReference>
<dbReference type="PANTHER" id="PTHR30372">
    <property type="entry name" value="LIPID-A-DISACCHARIDE SYNTHASE"/>
    <property type="match status" value="1"/>
</dbReference>
<dbReference type="AlphaFoldDB" id="A0A4S2GX07"/>
<dbReference type="GO" id="GO:0016020">
    <property type="term" value="C:membrane"/>
    <property type="evidence" value="ECO:0007669"/>
    <property type="project" value="GOC"/>
</dbReference>
<evidence type="ECO:0000256" key="10">
    <source>
        <dbReference type="ARBA" id="ARBA00048975"/>
    </source>
</evidence>
<dbReference type="Gene3D" id="3.40.50.2000">
    <property type="entry name" value="Glycogen Phosphorylase B"/>
    <property type="match status" value="1"/>
</dbReference>
<evidence type="ECO:0000256" key="9">
    <source>
        <dbReference type="ARBA" id="ARBA00023098"/>
    </source>
</evidence>
<keyword evidence="5" id="KW-0444">Lipid biosynthesis</keyword>
<proteinExistence type="inferred from homology"/>
<dbReference type="GO" id="GO:0008915">
    <property type="term" value="F:lipid-A-disaccharide synthase activity"/>
    <property type="evidence" value="ECO:0007669"/>
    <property type="project" value="UniProtKB-UniRule"/>
</dbReference>
<dbReference type="NCBIfam" id="TIGR00215">
    <property type="entry name" value="lpxB"/>
    <property type="match status" value="1"/>
</dbReference>
<comment type="function">
    <text evidence="1">Condensation of UDP-2,3-diacylglucosamine and 2,3-diacylglucosamine-1-phosphate to form lipid A disaccharide, a precursor of lipid A, a phosphorylated glycolipid that anchors the lipopolysaccharide to the outer membrane of the cell.</text>
</comment>
<evidence type="ECO:0000313" key="13">
    <source>
        <dbReference type="Proteomes" id="UP000308054"/>
    </source>
</evidence>
<evidence type="ECO:0000256" key="4">
    <source>
        <dbReference type="ARBA" id="ARBA00020902"/>
    </source>
</evidence>
<name>A0A4S2GX07_9PROT</name>
<dbReference type="RefSeq" id="WP_135997392.1">
    <property type="nucleotide sequence ID" value="NZ_CP071057.1"/>
</dbReference>
<organism evidence="12 13">
    <name type="scientific">Marinicauda algicola</name>
    <dbReference type="NCBI Taxonomy" id="2029849"/>
    <lineage>
        <taxon>Bacteria</taxon>
        <taxon>Pseudomonadati</taxon>
        <taxon>Pseudomonadota</taxon>
        <taxon>Alphaproteobacteria</taxon>
        <taxon>Maricaulales</taxon>
        <taxon>Maricaulaceae</taxon>
        <taxon>Marinicauda</taxon>
    </lineage>
</organism>
<accession>A0A4S2GX07</accession>
<comment type="catalytic activity">
    <reaction evidence="10">
        <text>a lipid X + a UDP-2-N,3-O-bis[(3R)-3-hydroxyacyl]-alpha-D-glucosamine = a lipid A disaccharide + UDP + H(+)</text>
        <dbReference type="Rhea" id="RHEA:67828"/>
        <dbReference type="ChEBI" id="CHEBI:15378"/>
        <dbReference type="ChEBI" id="CHEBI:58223"/>
        <dbReference type="ChEBI" id="CHEBI:137748"/>
        <dbReference type="ChEBI" id="CHEBI:176338"/>
        <dbReference type="ChEBI" id="CHEBI:176343"/>
        <dbReference type="EC" id="2.4.1.182"/>
    </reaction>
</comment>
<keyword evidence="6" id="KW-0441">Lipid A biosynthesis</keyword>
<dbReference type="EC" id="2.4.1.182" evidence="3 11"/>
<sequence>MSGKDRPLRLFLVAAETSGDLLGADLARALKAQRPDIVLAGVGGEAMAEEGIVSPFDISDLSIIGLVEGLKILKIVKQRAEETGAAAEAFRPDAVVLIDSWGFMLRAAWRIRERLPDVPLIKYVGPQVFATRAGRARVLAKATDHLLGIHPFDPDYFEPAGLPTTFVGNPALERLKPGDGPAFRRRHGIDPDVPVLLVLFGSRRTEIDRLYDRFAEAAATVRARHPGMRLVTVIPGSVAEKVEALLQGDERLSGIIAVRGGERADAFSASDVALACSGTVTLELALCGVPTVTGYRLDWLSWAIARVLLMRSRYISLVNIAADEELILEYVQTRCTPGMLADGVETLLRDPARRAEISRRLVEQTREMRGEGGSPSDNAAAKVIEIAERV</sequence>
<dbReference type="GO" id="GO:0005543">
    <property type="term" value="F:phospholipid binding"/>
    <property type="evidence" value="ECO:0007669"/>
    <property type="project" value="TreeGrafter"/>
</dbReference>
<keyword evidence="9" id="KW-0443">Lipid metabolism</keyword>
<evidence type="ECO:0000256" key="11">
    <source>
        <dbReference type="NCBIfam" id="TIGR00215"/>
    </source>
</evidence>
<evidence type="ECO:0000256" key="6">
    <source>
        <dbReference type="ARBA" id="ARBA00022556"/>
    </source>
</evidence>
<evidence type="ECO:0000313" key="12">
    <source>
        <dbReference type="EMBL" id="TGY87418.1"/>
    </source>
</evidence>
<comment type="caution">
    <text evidence="12">The sequence shown here is derived from an EMBL/GenBank/DDBJ whole genome shotgun (WGS) entry which is preliminary data.</text>
</comment>
<dbReference type="EMBL" id="SRXW01000006">
    <property type="protein sequence ID" value="TGY87418.1"/>
    <property type="molecule type" value="Genomic_DNA"/>
</dbReference>
<keyword evidence="8 12" id="KW-0808">Transferase</keyword>
<evidence type="ECO:0000256" key="3">
    <source>
        <dbReference type="ARBA" id="ARBA00012687"/>
    </source>
</evidence>
<dbReference type="InterPro" id="IPR003835">
    <property type="entry name" value="Glyco_trans_19"/>
</dbReference>